<dbReference type="AlphaFoldDB" id="A0A2G5B8C6"/>
<reference evidence="2 3" key="1">
    <citation type="journal article" date="2015" name="Genome Biol. Evol.">
        <title>Phylogenomic analyses indicate that early fungi evolved digesting cell walls of algal ancestors of land plants.</title>
        <authorList>
            <person name="Chang Y."/>
            <person name="Wang S."/>
            <person name="Sekimoto S."/>
            <person name="Aerts A.L."/>
            <person name="Choi C."/>
            <person name="Clum A."/>
            <person name="LaButti K.M."/>
            <person name="Lindquist E.A."/>
            <person name="Yee Ngan C."/>
            <person name="Ohm R.A."/>
            <person name="Salamov A.A."/>
            <person name="Grigoriev I.V."/>
            <person name="Spatafora J.W."/>
            <person name="Berbee M.L."/>
        </authorList>
    </citation>
    <scope>NUCLEOTIDE SEQUENCE [LARGE SCALE GENOMIC DNA]</scope>
    <source>
        <strain evidence="2 3">NRRL 1564</strain>
    </source>
</reference>
<accession>A0A2G5B8C6</accession>
<evidence type="ECO:0000313" key="2">
    <source>
        <dbReference type="EMBL" id="PIA15251.1"/>
    </source>
</evidence>
<keyword evidence="3" id="KW-1185">Reference proteome</keyword>
<protein>
    <submittedName>
        <fullName evidence="2">Uncharacterized protein</fullName>
    </submittedName>
</protein>
<evidence type="ECO:0000313" key="3">
    <source>
        <dbReference type="Proteomes" id="UP000242474"/>
    </source>
</evidence>
<dbReference type="OrthoDB" id="5528897at2759"/>
<sequence>MASPLVICKDPTEPNCIEREMDSTKSKQPIKPLDKLLPDPGGINTARGFDDLTPHERDKFLYEIEIDFRRHISETSSRTGFVIYPNTRQLLRAISTLYQTLSSIDFTDIAL</sequence>
<name>A0A2G5B8C6_COERN</name>
<proteinExistence type="predicted"/>
<feature type="region of interest" description="Disordered" evidence="1">
    <location>
        <begin position="16"/>
        <end position="49"/>
    </location>
</feature>
<gene>
    <name evidence="2" type="ORF">COEREDRAFT_88095</name>
</gene>
<dbReference type="Proteomes" id="UP000242474">
    <property type="component" value="Unassembled WGS sequence"/>
</dbReference>
<organism evidence="2 3">
    <name type="scientific">Coemansia reversa (strain ATCC 12441 / NRRL 1564)</name>
    <dbReference type="NCBI Taxonomy" id="763665"/>
    <lineage>
        <taxon>Eukaryota</taxon>
        <taxon>Fungi</taxon>
        <taxon>Fungi incertae sedis</taxon>
        <taxon>Zoopagomycota</taxon>
        <taxon>Kickxellomycotina</taxon>
        <taxon>Kickxellomycetes</taxon>
        <taxon>Kickxellales</taxon>
        <taxon>Kickxellaceae</taxon>
        <taxon>Coemansia</taxon>
    </lineage>
</organism>
<evidence type="ECO:0000256" key="1">
    <source>
        <dbReference type="SAM" id="MobiDB-lite"/>
    </source>
</evidence>
<feature type="compositionally biased region" description="Basic and acidic residues" evidence="1">
    <location>
        <begin position="16"/>
        <end position="25"/>
    </location>
</feature>
<dbReference type="EMBL" id="KZ303509">
    <property type="protein sequence ID" value="PIA15251.1"/>
    <property type="molecule type" value="Genomic_DNA"/>
</dbReference>